<protein>
    <recommendedName>
        <fullName evidence="4">PKD domain-containing protein</fullName>
    </recommendedName>
</protein>
<evidence type="ECO:0000256" key="1">
    <source>
        <dbReference type="SAM" id="SignalP"/>
    </source>
</evidence>
<accession>A0ABZ0GII8</accession>
<sequence>MNIIIKSAVLMMLNLVIAQLAYAQQLDQYATAENAISGTVNGSFLDLQLSDDLHQQIMERESGGKPSKRYSYLEHKWQINLATGSSAMLFVEAHRNNNSEGDNFTFAYSTDDQNFTDIITITNETDTVLSAALPSSISGLVYIRVVDTDRTSGNKSLDTLYIDEMFIRSEVSTSNQAPVVLAGSDQSIVLPINSANLDATVTDDGAHTVLWTLLSGPGGVIFGNELAVDTSAEFSDSGVYTLRLTADDGEFIVSDDVVITVDSGISAGTDSFGITTLHPTATGFTDWESTHWDNGNVRAVTGGRDPDDYTGWSHKRGDDALDIDGNGIMEMGGGNQPRIYINPYPGSEEVNPDQFFKNVEATVYYKRIGNDGAANGGLVIGLRSGPNGHSSYGDPCDATTYYARFRHDGNWDFYKELKHPGGASSGTNVLFPSGLPSQQWIGMKFIAYNFNNDSNVKLEVYIDNTSNGDVTNGGDWTLVGEVVDDGSWAVSDVSGCAYSNNEIISTGGGVAIVRNTGIASAEYKYFSVREIDTGN</sequence>
<name>A0ABZ0GII8_9GAMM</name>
<dbReference type="Pfam" id="PF22352">
    <property type="entry name" value="K319L-like_PKD"/>
    <property type="match status" value="1"/>
</dbReference>
<feature type="signal peptide" evidence="1">
    <location>
        <begin position="1"/>
        <end position="23"/>
    </location>
</feature>
<proteinExistence type="predicted"/>
<dbReference type="EMBL" id="CP136600">
    <property type="protein sequence ID" value="WOH35746.1"/>
    <property type="molecule type" value="Genomic_DNA"/>
</dbReference>
<evidence type="ECO:0008006" key="4">
    <source>
        <dbReference type="Google" id="ProtNLM"/>
    </source>
</evidence>
<reference evidence="2 3" key="1">
    <citation type="submission" date="2023-09" db="EMBL/GenBank/DDBJ databases">
        <authorList>
            <person name="Qi X."/>
        </authorList>
    </citation>
    <scope>NUCLEOTIDE SEQUENCE [LARGE SCALE GENOMIC DNA]</scope>
    <source>
        <strain evidence="2 3">S1-1</strain>
    </source>
</reference>
<evidence type="ECO:0000313" key="2">
    <source>
        <dbReference type="EMBL" id="WOH35746.1"/>
    </source>
</evidence>
<keyword evidence="3" id="KW-1185">Reference proteome</keyword>
<dbReference type="InterPro" id="IPR013783">
    <property type="entry name" value="Ig-like_fold"/>
</dbReference>
<keyword evidence="1" id="KW-0732">Signal</keyword>
<dbReference type="Gene3D" id="2.60.40.10">
    <property type="entry name" value="Immunoglobulins"/>
    <property type="match status" value="1"/>
</dbReference>
<dbReference type="Proteomes" id="UP001301442">
    <property type="component" value="Chromosome"/>
</dbReference>
<gene>
    <name evidence="2" type="ORF">RI844_10160</name>
</gene>
<dbReference type="InterPro" id="IPR035986">
    <property type="entry name" value="PKD_dom_sf"/>
</dbReference>
<dbReference type="SUPFAM" id="SSF49299">
    <property type="entry name" value="PKD domain"/>
    <property type="match status" value="1"/>
</dbReference>
<organism evidence="2 3">
    <name type="scientific">Thalassotalea fonticola</name>
    <dbReference type="NCBI Taxonomy" id="3065649"/>
    <lineage>
        <taxon>Bacteria</taxon>
        <taxon>Pseudomonadati</taxon>
        <taxon>Pseudomonadota</taxon>
        <taxon>Gammaproteobacteria</taxon>
        <taxon>Alteromonadales</taxon>
        <taxon>Colwelliaceae</taxon>
        <taxon>Thalassotalea</taxon>
    </lineage>
</organism>
<dbReference type="RefSeq" id="WP_348394562.1">
    <property type="nucleotide sequence ID" value="NZ_CP136600.1"/>
</dbReference>
<feature type="chain" id="PRO_5047117050" description="PKD domain-containing protein" evidence="1">
    <location>
        <begin position="24"/>
        <end position="535"/>
    </location>
</feature>
<evidence type="ECO:0000313" key="3">
    <source>
        <dbReference type="Proteomes" id="UP001301442"/>
    </source>
</evidence>